<dbReference type="PATRIC" id="fig|754436.4.peg.3402"/>
<dbReference type="SUPFAM" id="SSF55729">
    <property type="entry name" value="Acyl-CoA N-acyltransferases (Nat)"/>
    <property type="match status" value="1"/>
</dbReference>
<evidence type="ECO:0000313" key="7">
    <source>
        <dbReference type="Proteomes" id="UP000036426"/>
    </source>
</evidence>
<dbReference type="OrthoDB" id="9796171at2"/>
<dbReference type="Proteomes" id="UP000036426">
    <property type="component" value="Unassembled WGS sequence"/>
</dbReference>
<dbReference type="eggNOG" id="COG2153">
    <property type="taxonomic scope" value="Bacteria"/>
</dbReference>
<dbReference type="Gene3D" id="3.40.630.30">
    <property type="match status" value="1"/>
</dbReference>
<dbReference type="Proteomes" id="UP000029227">
    <property type="component" value="Unassembled WGS sequence"/>
</dbReference>
<dbReference type="CDD" id="cd04301">
    <property type="entry name" value="NAT_SF"/>
    <property type="match status" value="1"/>
</dbReference>
<evidence type="ECO:0000256" key="1">
    <source>
        <dbReference type="ARBA" id="ARBA00009623"/>
    </source>
</evidence>
<evidence type="ECO:0000313" key="5">
    <source>
        <dbReference type="EMBL" id="KLU99751.1"/>
    </source>
</evidence>
<evidence type="ECO:0000256" key="2">
    <source>
        <dbReference type="ARBA" id="ARBA00072224"/>
    </source>
</evidence>
<evidence type="ECO:0000313" key="4">
    <source>
        <dbReference type="EMBL" id="GAL08411.1"/>
    </source>
</evidence>
<accession>A0A090QZV2</accession>
<comment type="caution">
    <text evidence="4">The sequence shown here is derived from an EMBL/GenBank/DDBJ whole genome shotgun (WGS) entry which is preliminary data.</text>
</comment>
<feature type="domain" description="N-acetyltransferase" evidence="3">
    <location>
        <begin position="6"/>
        <end position="150"/>
    </location>
</feature>
<name>A0A090QZV2_9GAMM</name>
<dbReference type="EMBL" id="BBMN01000025">
    <property type="protein sequence ID" value="GAL08411.1"/>
    <property type="molecule type" value="Genomic_DNA"/>
</dbReference>
<evidence type="ECO:0000313" key="6">
    <source>
        <dbReference type="Proteomes" id="UP000029227"/>
    </source>
</evidence>
<dbReference type="RefSeq" id="WP_047875451.1">
    <property type="nucleotide sequence ID" value="NZ_BMYC01000031.1"/>
</dbReference>
<dbReference type="Pfam" id="PF13673">
    <property type="entry name" value="Acetyltransf_10"/>
    <property type="match status" value="1"/>
</dbReference>
<protein>
    <recommendedName>
        <fullName evidence="2">Protein ElaA</fullName>
    </recommendedName>
</protein>
<dbReference type="FunFam" id="3.40.630.30:FF:000035">
    <property type="entry name" value="GNAT family N-acetyltransferase"/>
    <property type="match status" value="1"/>
</dbReference>
<keyword evidence="7" id="KW-1185">Reference proteome</keyword>
<keyword evidence="5" id="KW-0808">Transferase</keyword>
<gene>
    <name evidence="5" type="ORF">ABT58_16040</name>
    <name evidence="4" type="ORF">JCM19237_3773</name>
</gene>
<dbReference type="InterPro" id="IPR000182">
    <property type="entry name" value="GNAT_dom"/>
</dbReference>
<organism evidence="4 6">
    <name type="scientific">Photobacterium aphoticum</name>
    <dbReference type="NCBI Taxonomy" id="754436"/>
    <lineage>
        <taxon>Bacteria</taxon>
        <taxon>Pseudomonadati</taxon>
        <taxon>Pseudomonadota</taxon>
        <taxon>Gammaproteobacteria</taxon>
        <taxon>Vibrionales</taxon>
        <taxon>Vibrionaceae</taxon>
        <taxon>Photobacterium</taxon>
    </lineage>
</organism>
<dbReference type="AlphaFoldDB" id="A0A090QZV2"/>
<dbReference type="GO" id="GO:0016747">
    <property type="term" value="F:acyltransferase activity, transferring groups other than amino-acyl groups"/>
    <property type="evidence" value="ECO:0007669"/>
    <property type="project" value="InterPro"/>
</dbReference>
<reference evidence="5 7" key="2">
    <citation type="submission" date="2015-05" db="EMBL/GenBank/DDBJ databases">
        <title>Photobacterium galathea sp. nov.</title>
        <authorList>
            <person name="Machado H."/>
            <person name="Gram L."/>
        </authorList>
    </citation>
    <scope>NUCLEOTIDE SEQUENCE [LARGE SCALE GENOMIC DNA]</scope>
    <source>
        <strain evidence="5 7">DSM 25995</strain>
    </source>
</reference>
<dbReference type="EMBL" id="LDOV01000028">
    <property type="protein sequence ID" value="KLU99751.1"/>
    <property type="molecule type" value="Genomic_DNA"/>
</dbReference>
<sequence>MQWQCLHFEQLSVHQLYDLLKLRSDVFVVEQTCVYPDLDNHDRHTGTRHLLGYQGDKLVAYLRLLPAGVTYDHISIGRVATAPDARAQGLGHQLLSQGLQAAEQAWPGHTIEIGAQSHLQHYYGRYGFVACSEEYLEDGIPHIDMRLSKSA</sequence>
<dbReference type="STRING" id="754436.JCM19237_3773"/>
<proteinExistence type="inferred from homology"/>
<evidence type="ECO:0000259" key="3">
    <source>
        <dbReference type="PROSITE" id="PS51186"/>
    </source>
</evidence>
<comment type="similarity">
    <text evidence="1">Belongs to the UPF0039 (ElaA) family.</text>
</comment>
<reference evidence="4 6" key="1">
    <citation type="journal article" date="2014" name="Genome Announc.">
        <title>Draft Genome Sequences of Two Vibrionaceae Species, Vibrio ponticus C121 and Photobacterium aphoticum C119, Isolated as Coral Reef Microbiota.</title>
        <authorList>
            <person name="Al-saari N."/>
            <person name="Meirelles P.M."/>
            <person name="Mino S."/>
            <person name="Suda W."/>
            <person name="Oshima K."/>
            <person name="Hattori M."/>
            <person name="Ohkuma M."/>
            <person name="Thompson F.L."/>
            <person name="Gomez-Gil B."/>
            <person name="Sawabe T."/>
            <person name="Sawabe T."/>
        </authorList>
    </citation>
    <scope>NUCLEOTIDE SEQUENCE [LARGE SCALE GENOMIC DNA]</scope>
    <source>
        <strain evidence="4 6">JCM 19237</strain>
    </source>
</reference>
<dbReference type="PROSITE" id="PS51186">
    <property type="entry name" value="GNAT"/>
    <property type="match status" value="1"/>
</dbReference>
<dbReference type="InterPro" id="IPR016181">
    <property type="entry name" value="Acyl_CoA_acyltransferase"/>
</dbReference>